<protein>
    <recommendedName>
        <fullName evidence="1">PD-(D/E)XK endonuclease-like domain-containing protein</fullName>
    </recommendedName>
</protein>
<dbReference type="AlphaFoldDB" id="A0A644VZK8"/>
<dbReference type="EMBL" id="VSSQ01000516">
    <property type="protein sequence ID" value="MPL96590.1"/>
    <property type="molecule type" value="Genomic_DNA"/>
</dbReference>
<gene>
    <name evidence="2" type="ORF">SDC9_42772</name>
</gene>
<feature type="domain" description="PD-(D/E)XK endonuclease-like" evidence="1">
    <location>
        <begin position="41"/>
        <end position="232"/>
    </location>
</feature>
<dbReference type="InterPro" id="IPR038726">
    <property type="entry name" value="PDDEXK_AddAB-type"/>
</dbReference>
<name>A0A644VZK8_9ZZZZ</name>
<accession>A0A644VZK8</accession>
<reference evidence="2" key="1">
    <citation type="submission" date="2019-08" db="EMBL/GenBank/DDBJ databases">
        <authorList>
            <person name="Kucharzyk K."/>
            <person name="Murdoch R.W."/>
            <person name="Higgins S."/>
            <person name="Loffler F."/>
        </authorList>
    </citation>
    <scope>NUCLEOTIDE SEQUENCE</scope>
</reference>
<proteinExistence type="predicted"/>
<evidence type="ECO:0000313" key="2">
    <source>
        <dbReference type="EMBL" id="MPL96590.1"/>
    </source>
</evidence>
<sequence length="281" mass="32553">MAADWDEQELQEFLQQSYYQNYDLLRLESGIALSPEVKQAGMQQVLFYWQKMRDVALNVSETEVRLSLPGNESPKERIFGIEGVVDIVREGGKTIIYDIKTHDADYVRSHIELYEDQLNVYAHIWKELQKQPLDGTAVICTEFPDEVKDALKNGTDEQLARAVERWDPLVEVDFNTRKVKDTIRSFGRVVDQIEDHQFAPPPVEKLLQPFADRANVRFGTHVCRNCDARFSCAAYRVYMRQGRGRADQAFEQYYSDLEIGEPLEEWRTAGLDSMSDVEEMI</sequence>
<dbReference type="Gene3D" id="3.90.320.10">
    <property type="match status" value="1"/>
</dbReference>
<dbReference type="InterPro" id="IPR011604">
    <property type="entry name" value="PDDEXK-like_dom_sf"/>
</dbReference>
<organism evidence="2">
    <name type="scientific">bioreactor metagenome</name>
    <dbReference type="NCBI Taxonomy" id="1076179"/>
    <lineage>
        <taxon>unclassified sequences</taxon>
        <taxon>metagenomes</taxon>
        <taxon>ecological metagenomes</taxon>
    </lineage>
</organism>
<dbReference type="Pfam" id="PF12705">
    <property type="entry name" value="PDDEXK_1"/>
    <property type="match status" value="1"/>
</dbReference>
<evidence type="ECO:0000259" key="1">
    <source>
        <dbReference type="Pfam" id="PF12705"/>
    </source>
</evidence>
<comment type="caution">
    <text evidence="2">The sequence shown here is derived from an EMBL/GenBank/DDBJ whole genome shotgun (WGS) entry which is preliminary data.</text>
</comment>